<dbReference type="GO" id="GO:0009035">
    <property type="term" value="F:type I site-specific deoxyribonuclease activity"/>
    <property type="evidence" value="ECO:0007669"/>
    <property type="project" value="UniProtKB-EC"/>
</dbReference>
<dbReference type="InterPro" id="IPR044946">
    <property type="entry name" value="Restrct_endonuc_typeI_TRD_sf"/>
</dbReference>
<sequence>MSLCREPIGDYVERITTWSPAKSNIASFQYIDLSSVSQDEKSIVGANVMPTSEAPSRARQIVQAGDVLVSTVRPNLNGVAHVPPQFDGCTASTGFCVLRPREGRLSGRYLYHWVRSSLFVKDMVGKSTGASYPAVSDKIVKASSIPLPPLDEQRRISAILDKADSLRQKRKQAIALLDSLTQSIFLEMFGDPVSNPKGWPQNNSLSDIADIASGITKGRKLRGEPTRTVPYLAVANVQDKTLKLDIVKTIEATEAEIGRYRLQVDDLLLTEGGDPDKLGRGSLWRGELHEAIHQNHIFRVRLTSNNVHPLYAMWLIGSDYGKRYFLKSAKQTTGIASINKTQLSNLPFLLPPKKLQQEFADQAQAVKTKLDKLLTCEDLTNSLFSSLQHRAFSGEL</sequence>
<dbReference type="EC" id="3.1.21.3" evidence="5"/>
<keyword evidence="5" id="KW-0255">Endonuclease</keyword>
<reference evidence="5 6" key="1">
    <citation type="submission" date="2008-01" db="EMBL/GenBank/DDBJ databases">
        <authorList>
            <person name="Wagner-Dobler I."/>
            <person name="Ferriera S."/>
            <person name="Johnson J."/>
            <person name="Kravitz S."/>
            <person name="Beeson K."/>
            <person name="Sutton G."/>
            <person name="Rogers Y.-H."/>
            <person name="Friedman R."/>
            <person name="Frazier M."/>
            <person name="Venter J.C."/>
        </authorList>
    </citation>
    <scope>NUCLEOTIDE SEQUENCE [LARGE SCALE GENOMIC DNA]</scope>
    <source>
        <strain evidence="6">DSM 17067 / NCIMB 14079 / DFL-11</strain>
    </source>
</reference>
<protein>
    <submittedName>
        <fullName evidence="5">Restriction endonuclease S subunit</fullName>
        <ecNumber evidence="5">3.1.21.3</ecNumber>
    </submittedName>
</protein>
<feature type="domain" description="Type I restriction modification DNA specificity" evidence="4">
    <location>
        <begin position="61"/>
        <end position="174"/>
    </location>
</feature>
<dbReference type="GO" id="GO:0003677">
    <property type="term" value="F:DNA binding"/>
    <property type="evidence" value="ECO:0007669"/>
    <property type="project" value="UniProtKB-KW"/>
</dbReference>
<feature type="domain" description="Type I restriction modification DNA specificity" evidence="4">
    <location>
        <begin position="202"/>
        <end position="362"/>
    </location>
</feature>
<evidence type="ECO:0000256" key="3">
    <source>
        <dbReference type="ARBA" id="ARBA00023125"/>
    </source>
</evidence>
<keyword evidence="5" id="KW-0540">Nuclease</keyword>
<dbReference type="SUPFAM" id="SSF116734">
    <property type="entry name" value="DNA methylase specificity domain"/>
    <property type="match status" value="2"/>
</dbReference>
<dbReference type="PANTHER" id="PTHR30408">
    <property type="entry name" value="TYPE-1 RESTRICTION ENZYME ECOKI SPECIFICITY PROTEIN"/>
    <property type="match status" value="1"/>
</dbReference>
<dbReference type="InterPro" id="IPR052021">
    <property type="entry name" value="Type-I_RS_S_subunit"/>
</dbReference>
<keyword evidence="3" id="KW-0238">DNA-binding</keyword>
<accession>A0A5E8H6W4</accession>
<dbReference type="PANTHER" id="PTHR30408:SF12">
    <property type="entry name" value="TYPE I RESTRICTION ENZYME MJAVIII SPECIFICITY SUBUNIT"/>
    <property type="match status" value="1"/>
</dbReference>
<dbReference type="RefSeq" id="WP_134853043.1">
    <property type="nucleotide sequence ID" value="NZ_CM011002.1"/>
</dbReference>
<proteinExistence type="inferred from homology"/>
<dbReference type="GO" id="GO:0009307">
    <property type="term" value="P:DNA restriction-modification system"/>
    <property type="evidence" value="ECO:0007669"/>
    <property type="project" value="UniProtKB-KW"/>
</dbReference>
<name>A0A5E8H6W4_ROSAD</name>
<evidence type="ECO:0000259" key="4">
    <source>
        <dbReference type="Pfam" id="PF01420"/>
    </source>
</evidence>
<keyword evidence="2" id="KW-0680">Restriction system</keyword>
<dbReference type="Proteomes" id="UP000004703">
    <property type="component" value="Chromosome"/>
</dbReference>
<dbReference type="Gene3D" id="3.90.220.20">
    <property type="entry name" value="DNA methylase specificity domains"/>
    <property type="match status" value="2"/>
</dbReference>
<evidence type="ECO:0000313" key="5">
    <source>
        <dbReference type="EMBL" id="EEE47951.2"/>
    </source>
</evidence>
<dbReference type="Pfam" id="PF01420">
    <property type="entry name" value="Methylase_S"/>
    <property type="match status" value="2"/>
</dbReference>
<evidence type="ECO:0000256" key="1">
    <source>
        <dbReference type="ARBA" id="ARBA00010923"/>
    </source>
</evidence>
<dbReference type="InterPro" id="IPR000055">
    <property type="entry name" value="Restrct_endonuc_typeI_TRD"/>
</dbReference>
<evidence type="ECO:0000313" key="6">
    <source>
        <dbReference type="Proteomes" id="UP000004703"/>
    </source>
</evidence>
<dbReference type="EMBL" id="ACCU02000004">
    <property type="protein sequence ID" value="EEE47951.2"/>
    <property type="molecule type" value="Genomic_DNA"/>
</dbReference>
<keyword evidence="5" id="KW-0378">Hydrolase</keyword>
<comment type="caution">
    <text evidence="5">The sequence shown here is derived from an EMBL/GenBank/DDBJ whole genome shotgun (WGS) entry which is preliminary data.</text>
</comment>
<dbReference type="AlphaFoldDB" id="A0A5E8H6W4"/>
<comment type="similarity">
    <text evidence="1">Belongs to the type-I restriction system S methylase family.</text>
</comment>
<gene>
    <name evidence="5" type="ORF">SADFL11_5241</name>
</gene>
<evidence type="ECO:0000256" key="2">
    <source>
        <dbReference type="ARBA" id="ARBA00022747"/>
    </source>
</evidence>
<organism evidence="5 6">
    <name type="scientific">Roseibium alexandrii (strain DSM 17067 / NCIMB 14079 / DFL-11)</name>
    <name type="common">Labrenzia alexandrii</name>
    <dbReference type="NCBI Taxonomy" id="244592"/>
    <lineage>
        <taxon>Bacteria</taxon>
        <taxon>Pseudomonadati</taxon>
        <taxon>Pseudomonadota</taxon>
        <taxon>Alphaproteobacteria</taxon>
        <taxon>Hyphomicrobiales</taxon>
        <taxon>Stappiaceae</taxon>
        <taxon>Roseibium</taxon>
    </lineage>
</organism>
<reference evidence="5 6" key="2">
    <citation type="submission" date="2013-04" db="EMBL/GenBank/DDBJ databases">
        <authorList>
            <person name="Fiebig A."/>
            <person name="Pradella S."/>
            <person name="Wagner-Doebler I."/>
        </authorList>
    </citation>
    <scope>NUCLEOTIDE SEQUENCE [LARGE SCALE GENOMIC DNA]</scope>
    <source>
        <strain evidence="6">DSM 17067 / NCIMB 14079 / DFL-11</strain>
    </source>
</reference>
<dbReference type="CDD" id="cd17253">
    <property type="entry name" value="RMtype1_S_Eco933I-TRD2-CR2_like"/>
    <property type="match status" value="1"/>
</dbReference>